<protein>
    <submittedName>
        <fullName evidence="2">14281_t:CDS:1</fullName>
    </submittedName>
</protein>
<comment type="caution">
    <text evidence="2">The sequence shown here is derived from an EMBL/GenBank/DDBJ whole genome shotgun (WGS) entry which is preliminary data.</text>
</comment>
<evidence type="ECO:0000313" key="2">
    <source>
        <dbReference type="EMBL" id="CAG8556580.1"/>
    </source>
</evidence>
<dbReference type="EMBL" id="CAJVPP010001454">
    <property type="protein sequence ID" value="CAG8556580.1"/>
    <property type="molecule type" value="Genomic_DNA"/>
</dbReference>
<evidence type="ECO:0000313" key="3">
    <source>
        <dbReference type="Proteomes" id="UP000789375"/>
    </source>
</evidence>
<accession>A0A9N9B7S2</accession>
<dbReference type="SUPFAM" id="SSF53756">
    <property type="entry name" value="UDP-Glycosyltransferase/glycogen phosphorylase"/>
    <property type="match status" value="1"/>
</dbReference>
<organism evidence="2 3">
    <name type="scientific">Funneliformis mosseae</name>
    <name type="common">Endomycorrhizal fungus</name>
    <name type="synonym">Glomus mosseae</name>
    <dbReference type="NCBI Taxonomy" id="27381"/>
    <lineage>
        <taxon>Eukaryota</taxon>
        <taxon>Fungi</taxon>
        <taxon>Fungi incertae sedis</taxon>
        <taxon>Mucoromycota</taxon>
        <taxon>Glomeromycotina</taxon>
        <taxon>Glomeromycetes</taxon>
        <taxon>Glomerales</taxon>
        <taxon>Glomeraceae</taxon>
        <taxon>Funneliformis</taxon>
    </lineage>
</organism>
<reference evidence="2" key="1">
    <citation type="submission" date="2021-06" db="EMBL/GenBank/DDBJ databases">
        <authorList>
            <person name="Kallberg Y."/>
            <person name="Tangrot J."/>
            <person name="Rosling A."/>
        </authorList>
    </citation>
    <scope>NUCLEOTIDE SEQUENCE</scope>
    <source>
        <strain evidence="2">87-6 pot B 2015</strain>
    </source>
</reference>
<gene>
    <name evidence="2" type="ORF">FMOSSE_LOCUS6744</name>
</gene>
<evidence type="ECO:0000256" key="1">
    <source>
        <dbReference type="SAM" id="MobiDB-lite"/>
    </source>
</evidence>
<feature type="compositionally biased region" description="Basic and acidic residues" evidence="1">
    <location>
        <begin position="1"/>
        <end position="10"/>
    </location>
</feature>
<proteinExistence type="predicted"/>
<keyword evidence="3" id="KW-1185">Reference proteome</keyword>
<dbReference type="Proteomes" id="UP000789375">
    <property type="component" value="Unassembled WGS sequence"/>
</dbReference>
<feature type="region of interest" description="Disordered" evidence="1">
    <location>
        <begin position="1"/>
        <end position="26"/>
    </location>
</feature>
<sequence>MSSPRYDTKSHVSHIAQSYTDVKGEQKHELNDKYVQPLKEPSPNLPFDQKLAIEKESHKQKADREIKEADEEVSINTFDHNEISKNILIGSFIGDQMSVISGWNQLRPLIEICKILVNRGYNVTLISPGKYSSPSSDYPIIHHISSGPSFDLSNIPEYREILSEEYSIKMFGSLKNYLNSKYLNDFNLYKKLANETIKVDLFFCDLFLNEACIDVAWLMNKPLVTMSSKLCK</sequence>
<name>A0A9N9B7S2_FUNMO</name>
<dbReference type="AlphaFoldDB" id="A0A9N9B7S2"/>